<dbReference type="Gene3D" id="1.25.40.10">
    <property type="entry name" value="Tetratricopeptide repeat domain"/>
    <property type="match status" value="1"/>
</dbReference>
<protein>
    <submittedName>
        <fullName evidence="1">Tetratricopeptide repeat protein</fullName>
    </submittedName>
</protein>
<evidence type="ECO:0000313" key="1">
    <source>
        <dbReference type="EMBL" id="MDT8902091.1"/>
    </source>
</evidence>
<organism evidence="1 2">
    <name type="scientific">Anaeroselena agilis</name>
    <dbReference type="NCBI Taxonomy" id="3063788"/>
    <lineage>
        <taxon>Bacteria</taxon>
        <taxon>Bacillati</taxon>
        <taxon>Bacillota</taxon>
        <taxon>Negativicutes</taxon>
        <taxon>Acetonemataceae</taxon>
        <taxon>Anaeroselena</taxon>
    </lineage>
</organism>
<reference evidence="1 2" key="1">
    <citation type="submission" date="2023-07" db="EMBL/GenBank/DDBJ databases">
        <title>The novel representative of Negativicutes class, Anaeroselena agilis gen. nov. sp. nov.</title>
        <authorList>
            <person name="Prokofeva M.I."/>
            <person name="Elcheninov A.G."/>
            <person name="Klyukina A."/>
            <person name="Kublanov I.V."/>
            <person name="Frolov E.N."/>
            <person name="Podosokorskaya O.A."/>
        </authorList>
    </citation>
    <scope>NUCLEOTIDE SEQUENCE [LARGE SCALE GENOMIC DNA]</scope>
    <source>
        <strain evidence="1 2">4137-cl</strain>
    </source>
</reference>
<gene>
    <name evidence="1" type="ORF">Q4T40_12620</name>
</gene>
<dbReference type="InterPro" id="IPR019734">
    <property type="entry name" value="TPR_rpt"/>
</dbReference>
<dbReference type="SUPFAM" id="SSF48452">
    <property type="entry name" value="TPR-like"/>
    <property type="match status" value="1"/>
</dbReference>
<dbReference type="Proteomes" id="UP001254848">
    <property type="component" value="Unassembled WGS sequence"/>
</dbReference>
<dbReference type="InterPro" id="IPR011990">
    <property type="entry name" value="TPR-like_helical_dom_sf"/>
</dbReference>
<sequence length="300" mass="33476">MATTNEKATVSARVNVTAVKALKNLKVPLSDVIEAGVFHFLLLDDFAKVKFLIQNNEDVVNLKNLAAAYGEENGNSWPEILRAVLDPGPDGDVKSAVRELKAVAKNVDDRGDEVFFRKRIAGLDTTALLQEAHLHMLRSSFAAALVLYESAVRHFEAEGNEQETGKTLALIGRCQQSLGRYADALDAYERARRVLEQQDLPHELARIFYDRGTCYQLTGRYDEACASFEEARVIFEGLGNYEEVRRSFAGIGACLNFMGDKKRVLEFFDLFIARILRQKELVLAGMAAESRRSPPNEEGN</sequence>
<dbReference type="SMART" id="SM00028">
    <property type="entry name" value="TPR"/>
    <property type="match status" value="3"/>
</dbReference>
<dbReference type="Pfam" id="PF13424">
    <property type="entry name" value="TPR_12"/>
    <property type="match status" value="2"/>
</dbReference>
<name>A0ABU3P1Y5_9FIRM</name>
<keyword evidence="2" id="KW-1185">Reference proteome</keyword>
<proteinExistence type="predicted"/>
<evidence type="ECO:0000313" key="2">
    <source>
        <dbReference type="Proteomes" id="UP001254848"/>
    </source>
</evidence>
<dbReference type="EMBL" id="JAUOZS010000001">
    <property type="protein sequence ID" value="MDT8902091.1"/>
    <property type="molecule type" value="Genomic_DNA"/>
</dbReference>
<dbReference type="RefSeq" id="WP_413780580.1">
    <property type="nucleotide sequence ID" value="NZ_JAUOZS010000001.1"/>
</dbReference>
<accession>A0ABU3P1Y5</accession>
<comment type="caution">
    <text evidence="1">The sequence shown here is derived from an EMBL/GenBank/DDBJ whole genome shotgun (WGS) entry which is preliminary data.</text>
</comment>